<dbReference type="InterPro" id="IPR023346">
    <property type="entry name" value="Lysozyme-like_dom_sf"/>
</dbReference>
<feature type="region of interest" description="Disordered" evidence="2">
    <location>
        <begin position="194"/>
        <end position="228"/>
    </location>
</feature>
<feature type="compositionally biased region" description="Basic and acidic residues" evidence="2">
    <location>
        <begin position="575"/>
        <end position="597"/>
    </location>
</feature>
<reference evidence="3" key="1">
    <citation type="submission" date="2020-02" db="EMBL/GenBank/DDBJ databases">
        <authorList>
            <person name="Meier V. D."/>
        </authorList>
    </citation>
    <scope>NUCLEOTIDE SEQUENCE</scope>
    <source>
        <strain evidence="3">AVDCRST_MAG03</strain>
    </source>
</reference>
<feature type="region of interest" description="Disordered" evidence="2">
    <location>
        <begin position="648"/>
        <end position="672"/>
    </location>
</feature>
<dbReference type="PANTHER" id="PTHR22595">
    <property type="entry name" value="CHITINASE-RELATED"/>
    <property type="match status" value="1"/>
</dbReference>
<dbReference type="SUPFAM" id="SSF53955">
    <property type="entry name" value="Lysozyme-like"/>
    <property type="match status" value="1"/>
</dbReference>
<protein>
    <submittedName>
        <fullName evidence="3">GH19</fullName>
    </submittedName>
</protein>
<feature type="compositionally biased region" description="Polar residues" evidence="2">
    <location>
        <begin position="648"/>
        <end position="665"/>
    </location>
</feature>
<evidence type="ECO:0000256" key="1">
    <source>
        <dbReference type="ARBA" id="ARBA00023157"/>
    </source>
</evidence>
<dbReference type="PANTHER" id="PTHR22595:SF79">
    <property type="entry name" value="CHITINASE 12"/>
    <property type="match status" value="1"/>
</dbReference>
<evidence type="ECO:0000256" key="2">
    <source>
        <dbReference type="SAM" id="MobiDB-lite"/>
    </source>
</evidence>
<feature type="compositionally biased region" description="Basic and acidic residues" evidence="2">
    <location>
        <begin position="605"/>
        <end position="623"/>
    </location>
</feature>
<dbReference type="EMBL" id="CADCUT010000149">
    <property type="protein sequence ID" value="CAA9418738.1"/>
    <property type="molecule type" value="Genomic_DNA"/>
</dbReference>
<organism evidence="3">
    <name type="scientific">uncultured Rubrobacteraceae bacterium</name>
    <dbReference type="NCBI Taxonomy" id="349277"/>
    <lineage>
        <taxon>Bacteria</taxon>
        <taxon>Bacillati</taxon>
        <taxon>Actinomycetota</taxon>
        <taxon>Rubrobacteria</taxon>
        <taxon>Rubrobacterales</taxon>
        <taxon>Rubrobacteraceae</taxon>
        <taxon>environmental samples</taxon>
    </lineage>
</organism>
<accession>A0A6J4PPN2</accession>
<name>A0A6J4PPN2_9ACTN</name>
<gene>
    <name evidence="3" type="ORF">AVDCRST_MAG03-2403</name>
</gene>
<keyword evidence="1" id="KW-1015">Disulfide bond</keyword>
<proteinExistence type="predicted"/>
<dbReference type="AlphaFoldDB" id="A0A6J4PPN2"/>
<sequence length="672" mass="75446">MTTTTRLEQNIEEAREYLNKIIGTRYTWWKSGPVPDRGPAWAKSGAPPSPAEIREEGCFCAGVPTLARRAVGLPVPTLGNQLYDGGICAYFGSASNAAPLFPRRGYFEVHDRTRRFDLEEARRPWTLIGRKFRDAYDQGHVAIVLPNGKVLQSYPAAGVNDEVTLERSHSGDYYEVMVFAEDWLLPLDYKESEGKDRGEIQNGERTKHRPDRPAPKKPEREVEEREVEEREVPLFTARQLSEMSGNQDLDVLEKYREALIPAMRKAGVTTPLRMAAFFGNVMVETAALKTLEEYGNETYFRYGPKGGDGLYLGNEWRYHGRGFLMNTWKDAYANLSKVLDVDLVSHPDLLERPDYAARAAMWFWDRHDLNSYADKGNFRAVAAIINTGQANGTPNHWTDRLQFYDRAKRVLSNGSGRGTDSEKSDREKLDRDGFNSERLPYINLAAVGQADETVAFILAAEIRKAGVGVTVTNGADNVFALAKKIRPERLGNRQLWILGRPALDACGEYGDLANWPVSPKTDYYDLAGKSLTGTCGRAAELVDEKVKRGIGQRFLEEMGMAEPGPTRSRLPAPKTRQDKELDVNRETDDRRARREEGAVGSRYNPKSEAREDREERRDGDGHTEPVASIDKLAEEDLEEIGRKVLQLVSSVRSHNGQSKTPQTESAPPEEGD</sequence>
<feature type="region of interest" description="Disordered" evidence="2">
    <location>
        <begin position="554"/>
        <end position="634"/>
    </location>
</feature>
<dbReference type="Gene3D" id="1.10.530.10">
    <property type="match status" value="1"/>
</dbReference>
<evidence type="ECO:0000313" key="3">
    <source>
        <dbReference type="EMBL" id="CAA9418738.1"/>
    </source>
</evidence>